<proteinExistence type="predicted"/>
<dbReference type="EMBL" id="NOVD01000076">
    <property type="protein sequence ID" value="PCK22288.1"/>
    <property type="molecule type" value="Genomic_DNA"/>
</dbReference>
<organism evidence="1 2">
    <name type="scientific">Rhodococcus qingshengii</name>
    <dbReference type="NCBI Taxonomy" id="334542"/>
    <lineage>
        <taxon>Bacteria</taxon>
        <taxon>Bacillati</taxon>
        <taxon>Actinomycetota</taxon>
        <taxon>Actinomycetes</taxon>
        <taxon>Mycobacteriales</taxon>
        <taxon>Nocardiaceae</taxon>
        <taxon>Rhodococcus</taxon>
        <taxon>Rhodococcus erythropolis group</taxon>
    </lineage>
</organism>
<dbReference type="Proteomes" id="UP000230886">
    <property type="component" value="Unassembled WGS sequence"/>
</dbReference>
<protein>
    <submittedName>
        <fullName evidence="1">Uncharacterized protein</fullName>
    </submittedName>
</protein>
<evidence type="ECO:0000313" key="2">
    <source>
        <dbReference type="Proteomes" id="UP000230886"/>
    </source>
</evidence>
<reference evidence="1 2" key="1">
    <citation type="submission" date="2017-07" db="EMBL/GenBank/DDBJ databases">
        <title>Draft sequence of Rhodococcus enclensis 23b-28.</title>
        <authorList>
            <person name="Besaury L."/>
            <person name="Sancelme M."/>
            <person name="Amato P."/>
            <person name="Lallement A."/>
            <person name="Delort A.-M."/>
        </authorList>
    </citation>
    <scope>NUCLEOTIDE SEQUENCE [LARGE SCALE GENOMIC DNA]</scope>
    <source>
        <strain evidence="1 2">23b-28</strain>
    </source>
</reference>
<evidence type="ECO:0000313" key="1">
    <source>
        <dbReference type="EMBL" id="PCK22288.1"/>
    </source>
</evidence>
<comment type="caution">
    <text evidence="1">The sequence shown here is derived from an EMBL/GenBank/DDBJ whole genome shotgun (WGS) entry which is preliminary data.</text>
</comment>
<sequence>MAQIRTQTLLVLDDSEKEVFKDASTGKLLQNAVKPLQESLKEHAKSLAAMSKGSPNEDDLKAADAAVTELKGLLTSLPESEARKEADEQLDSAQAIIDEARGILPS</sequence>
<name>A0A2A5IY82_RHOSG</name>
<dbReference type="RefSeq" id="WP_099699007.1">
    <property type="nucleotide sequence ID" value="NZ_NOVD01000076.1"/>
</dbReference>
<gene>
    <name evidence="1" type="ORF">CHR55_32660</name>
</gene>
<accession>A0A2A5IY82</accession>
<dbReference type="AlphaFoldDB" id="A0A2A5IY82"/>